<dbReference type="OrthoDB" id="3261813at2759"/>
<evidence type="ECO:0000256" key="1">
    <source>
        <dbReference type="SAM" id="Coils"/>
    </source>
</evidence>
<dbReference type="InterPro" id="IPR011990">
    <property type="entry name" value="TPR-like_helical_dom_sf"/>
</dbReference>
<dbReference type="AlphaFoldDB" id="A0A9P5MK36"/>
<proteinExistence type="predicted"/>
<name>A0A9P5MK36_9AGAM</name>
<keyword evidence="4" id="KW-1185">Reference proteome</keyword>
<keyword evidence="1" id="KW-0175">Coiled coil</keyword>
<dbReference type="InterPro" id="IPR024983">
    <property type="entry name" value="CHAT_dom"/>
</dbReference>
<feature type="coiled-coil region" evidence="1">
    <location>
        <begin position="994"/>
        <end position="1021"/>
    </location>
</feature>
<evidence type="ECO:0000259" key="2">
    <source>
        <dbReference type="Pfam" id="PF12770"/>
    </source>
</evidence>
<evidence type="ECO:0000313" key="4">
    <source>
        <dbReference type="Proteomes" id="UP000759537"/>
    </source>
</evidence>
<dbReference type="EMBL" id="WHVB01000108">
    <property type="protein sequence ID" value="KAF8461957.1"/>
    <property type="molecule type" value="Genomic_DNA"/>
</dbReference>
<dbReference type="Pfam" id="PF12770">
    <property type="entry name" value="CHAT"/>
    <property type="match status" value="1"/>
</dbReference>
<protein>
    <submittedName>
        <fullName evidence="3">CHAT domain-containing protein</fullName>
    </submittedName>
</protein>
<comment type="caution">
    <text evidence="3">The sequence shown here is derived from an EMBL/GenBank/DDBJ whole genome shotgun (WGS) entry which is preliminary data.</text>
</comment>
<reference evidence="3" key="1">
    <citation type="submission" date="2019-10" db="EMBL/GenBank/DDBJ databases">
        <authorList>
            <consortium name="DOE Joint Genome Institute"/>
            <person name="Kuo A."/>
            <person name="Miyauchi S."/>
            <person name="Kiss E."/>
            <person name="Drula E."/>
            <person name="Kohler A."/>
            <person name="Sanchez-Garcia M."/>
            <person name="Andreopoulos B."/>
            <person name="Barry K.W."/>
            <person name="Bonito G."/>
            <person name="Buee M."/>
            <person name="Carver A."/>
            <person name="Chen C."/>
            <person name="Cichocki N."/>
            <person name="Clum A."/>
            <person name="Culley D."/>
            <person name="Crous P.W."/>
            <person name="Fauchery L."/>
            <person name="Girlanda M."/>
            <person name="Hayes R."/>
            <person name="Keri Z."/>
            <person name="LaButti K."/>
            <person name="Lipzen A."/>
            <person name="Lombard V."/>
            <person name="Magnuson J."/>
            <person name="Maillard F."/>
            <person name="Morin E."/>
            <person name="Murat C."/>
            <person name="Nolan M."/>
            <person name="Ohm R."/>
            <person name="Pangilinan J."/>
            <person name="Pereira M."/>
            <person name="Perotto S."/>
            <person name="Peter M."/>
            <person name="Riley R."/>
            <person name="Sitrit Y."/>
            <person name="Stielow B."/>
            <person name="Szollosi G."/>
            <person name="Zifcakova L."/>
            <person name="Stursova M."/>
            <person name="Spatafora J.W."/>
            <person name="Tedersoo L."/>
            <person name="Vaario L.-M."/>
            <person name="Yamada A."/>
            <person name="Yan M."/>
            <person name="Wang P."/>
            <person name="Xu J."/>
            <person name="Bruns T."/>
            <person name="Baldrian P."/>
            <person name="Vilgalys R."/>
            <person name="Henrissat B."/>
            <person name="Grigoriev I.V."/>
            <person name="Hibbett D."/>
            <person name="Nagy L.G."/>
            <person name="Martin F.M."/>
        </authorList>
    </citation>
    <scope>NUCLEOTIDE SEQUENCE</scope>
    <source>
        <strain evidence="3">Prilba</strain>
    </source>
</reference>
<gene>
    <name evidence="3" type="ORF">DFH94DRAFT_699910</name>
</gene>
<evidence type="ECO:0000313" key="3">
    <source>
        <dbReference type="EMBL" id="KAF8461957.1"/>
    </source>
</evidence>
<accession>A0A9P5MK36</accession>
<reference evidence="3" key="2">
    <citation type="journal article" date="2020" name="Nat. Commun.">
        <title>Large-scale genome sequencing of mycorrhizal fungi provides insights into the early evolution of symbiotic traits.</title>
        <authorList>
            <person name="Miyauchi S."/>
            <person name="Kiss E."/>
            <person name="Kuo A."/>
            <person name="Drula E."/>
            <person name="Kohler A."/>
            <person name="Sanchez-Garcia M."/>
            <person name="Morin E."/>
            <person name="Andreopoulos B."/>
            <person name="Barry K.W."/>
            <person name="Bonito G."/>
            <person name="Buee M."/>
            <person name="Carver A."/>
            <person name="Chen C."/>
            <person name="Cichocki N."/>
            <person name="Clum A."/>
            <person name="Culley D."/>
            <person name="Crous P.W."/>
            <person name="Fauchery L."/>
            <person name="Girlanda M."/>
            <person name="Hayes R.D."/>
            <person name="Keri Z."/>
            <person name="LaButti K."/>
            <person name="Lipzen A."/>
            <person name="Lombard V."/>
            <person name="Magnuson J."/>
            <person name="Maillard F."/>
            <person name="Murat C."/>
            <person name="Nolan M."/>
            <person name="Ohm R.A."/>
            <person name="Pangilinan J."/>
            <person name="Pereira M.F."/>
            <person name="Perotto S."/>
            <person name="Peter M."/>
            <person name="Pfister S."/>
            <person name="Riley R."/>
            <person name="Sitrit Y."/>
            <person name="Stielow J.B."/>
            <person name="Szollosi G."/>
            <person name="Zifcakova L."/>
            <person name="Stursova M."/>
            <person name="Spatafora J.W."/>
            <person name="Tedersoo L."/>
            <person name="Vaario L.M."/>
            <person name="Yamada A."/>
            <person name="Yan M."/>
            <person name="Wang P."/>
            <person name="Xu J."/>
            <person name="Bruns T."/>
            <person name="Baldrian P."/>
            <person name="Vilgalys R."/>
            <person name="Dunand C."/>
            <person name="Henrissat B."/>
            <person name="Grigoriev I.V."/>
            <person name="Hibbett D."/>
            <person name="Nagy L.G."/>
            <person name="Martin F.M."/>
        </authorList>
    </citation>
    <scope>NUCLEOTIDE SEQUENCE</scope>
    <source>
        <strain evidence="3">Prilba</strain>
    </source>
</reference>
<feature type="domain" description="CHAT" evidence="2">
    <location>
        <begin position="752"/>
        <end position="1029"/>
    </location>
</feature>
<organism evidence="3 4">
    <name type="scientific">Russula ochroleuca</name>
    <dbReference type="NCBI Taxonomy" id="152965"/>
    <lineage>
        <taxon>Eukaryota</taxon>
        <taxon>Fungi</taxon>
        <taxon>Dikarya</taxon>
        <taxon>Basidiomycota</taxon>
        <taxon>Agaricomycotina</taxon>
        <taxon>Agaricomycetes</taxon>
        <taxon>Russulales</taxon>
        <taxon>Russulaceae</taxon>
        <taxon>Russula</taxon>
    </lineage>
</organism>
<sequence length="1030" mass="116287">MDAQQLRLHELATAISYFQNVISSLPRSHPLRAPCVQNLAWARFERYTMLYDLDDLDQSILHFTEAIFLPLPWNGYCLNFIQIFFAITLALVHRANESRQPEDVTHAIIYLRYLRGQSLEAFNIPPNRVTGLLVEALGVQVEMELGDVRQDIEEMTVLCHELLKSDIPTTSVTGFIMVLVRVVRGGQWGEPQGPSHKVMECLQEANKRLPGSYEVSIALARSLFKRCLTADSNDDYEEAVTILDKVIHAPGDTRLTKHQEEALWLAHTFALTRFYAIGRPEHLEEAINRTRALLGEALPEHTRHFLMNDLAGLRRYRFIVPMAGVAGCLQDAHLGSSDGSDHPSLQDLAASLTELNVDQDADNHEELLNANLHLDLMISIIRITDEAEVEEATKYCRRLLGSSHNDGRIAHFARTALDQLLACTNNIEDLDETISIFHDKLLDNSNSLGVPRFYQILKLITCLSARFLQLRRSEDLNEIMQLYPRAVNDESARTPDRFLLSREWANIAHFLGHPSTSAAYDCAISLMQDTLTFFPTLDIQHSRLVAMRDRYDNLPLDHVSYHVSMGQLPRAIENLERGRALLWSEMRGLRTSIDQIRATDSHLADKFADINRDLEVLTFKLTVSTNSGDDGRGNSFVRMDPLGHLVVQQRKLLDDRNKLITQIQALPGFETFLKPPPFDKLHSAASRGPVIIINHCRFRSDILILLYNSSPSLIPTADDFYDRANSLRDQLLGARKEGLDSNQYENALCSVLKELYELVGRPVIQMLNELKVPEQSRVWWCPTSAFCSLPLHAMGPIPSEDGPPRHFLDLYIPSYTTTLSTLIESNNPGPHTLDKPSILLVSQPDALPGARGEMQAVQATSTNVTTLSSEMATPTSVLESLREHRFAHIACHGILELGKPFVGSFKLHGDKRLSLLDIVRSRHPDAEFAFLSACHTAELTEASIADEALHLTAAMQYCGFRSVVGTIWAMADIDGRDLARNFYRRVFSDRQEGARYYERTAEALRDAVNNLRKKRDVTLERWVNFVHYGA</sequence>
<dbReference type="SUPFAM" id="SSF48452">
    <property type="entry name" value="TPR-like"/>
    <property type="match status" value="1"/>
</dbReference>
<dbReference type="Proteomes" id="UP000759537">
    <property type="component" value="Unassembled WGS sequence"/>
</dbReference>